<evidence type="ECO:0000313" key="8">
    <source>
        <dbReference type="Proteomes" id="UP000294257"/>
    </source>
</evidence>
<keyword evidence="3 5" id="KW-0238">DNA-binding</keyword>
<feature type="DNA-binding region" description="H-T-H motif" evidence="5">
    <location>
        <begin position="29"/>
        <end position="48"/>
    </location>
</feature>
<dbReference type="Pfam" id="PF00440">
    <property type="entry name" value="TetR_N"/>
    <property type="match status" value="1"/>
</dbReference>
<dbReference type="SUPFAM" id="SSF48498">
    <property type="entry name" value="Tetracyclin repressor-like, C-terminal domain"/>
    <property type="match status" value="1"/>
</dbReference>
<evidence type="ECO:0000256" key="2">
    <source>
        <dbReference type="ARBA" id="ARBA00023015"/>
    </source>
</evidence>
<dbReference type="GO" id="GO:0045892">
    <property type="term" value="P:negative regulation of DNA-templated transcription"/>
    <property type="evidence" value="ECO:0007669"/>
    <property type="project" value="InterPro"/>
</dbReference>
<dbReference type="RefSeq" id="WP_130342645.1">
    <property type="nucleotide sequence ID" value="NZ_SGWQ01000001.1"/>
</dbReference>
<dbReference type="InterPro" id="IPR001647">
    <property type="entry name" value="HTH_TetR"/>
</dbReference>
<reference evidence="7 8" key="1">
    <citation type="submission" date="2019-02" db="EMBL/GenBank/DDBJ databases">
        <title>Genomic Encyclopedia of Type Strains, Phase IV (KMG-IV): sequencing the most valuable type-strain genomes for metagenomic binning, comparative biology and taxonomic classification.</title>
        <authorList>
            <person name="Goeker M."/>
        </authorList>
    </citation>
    <scope>NUCLEOTIDE SEQUENCE [LARGE SCALE GENOMIC DNA]</scope>
    <source>
        <strain evidence="7 8">DSM 101727</strain>
    </source>
</reference>
<dbReference type="InterPro" id="IPR004111">
    <property type="entry name" value="Repressor_TetR_C"/>
</dbReference>
<accession>A0A4Q7L6S2</accession>
<keyword evidence="4" id="KW-0804">Transcription</keyword>
<dbReference type="PANTHER" id="PTHR30055">
    <property type="entry name" value="HTH-TYPE TRANSCRIPTIONAL REGULATOR RUTR"/>
    <property type="match status" value="1"/>
</dbReference>
<dbReference type="GO" id="GO:0000976">
    <property type="term" value="F:transcription cis-regulatory region binding"/>
    <property type="evidence" value="ECO:0007669"/>
    <property type="project" value="TreeGrafter"/>
</dbReference>
<dbReference type="InterPro" id="IPR009057">
    <property type="entry name" value="Homeodomain-like_sf"/>
</dbReference>
<name>A0A4Q7L6S2_9PSEU</name>
<dbReference type="GO" id="GO:0046677">
    <property type="term" value="P:response to antibiotic"/>
    <property type="evidence" value="ECO:0007669"/>
    <property type="project" value="InterPro"/>
</dbReference>
<dbReference type="Proteomes" id="UP000294257">
    <property type="component" value="Unassembled WGS sequence"/>
</dbReference>
<dbReference type="InterPro" id="IPR036271">
    <property type="entry name" value="Tet_transcr_reg_TetR-rel_C_sf"/>
</dbReference>
<evidence type="ECO:0000256" key="5">
    <source>
        <dbReference type="PROSITE-ProRule" id="PRU00335"/>
    </source>
</evidence>
<evidence type="ECO:0000256" key="1">
    <source>
        <dbReference type="ARBA" id="ARBA00022491"/>
    </source>
</evidence>
<dbReference type="InterPro" id="IPR003012">
    <property type="entry name" value="Tet_transcr_reg_TetR"/>
</dbReference>
<dbReference type="PANTHER" id="PTHR30055:SF151">
    <property type="entry name" value="TRANSCRIPTIONAL REGULATORY PROTEIN"/>
    <property type="match status" value="1"/>
</dbReference>
<proteinExistence type="predicted"/>
<dbReference type="OrthoDB" id="329481at2"/>
<dbReference type="GO" id="GO:0003700">
    <property type="term" value="F:DNA-binding transcription factor activity"/>
    <property type="evidence" value="ECO:0007669"/>
    <property type="project" value="TreeGrafter"/>
</dbReference>
<dbReference type="AlphaFoldDB" id="A0A4Q7L6S2"/>
<feature type="domain" description="HTH tetR-type" evidence="6">
    <location>
        <begin position="6"/>
        <end position="66"/>
    </location>
</feature>
<dbReference type="SUPFAM" id="SSF46689">
    <property type="entry name" value="Homeodomain-like"/>
    <property type="match status" value="1"/>
</dbReference>
<evidence type="ECO:0000259" key="6">
    <source>
        <dbReference type="PROSITE" id="PS50977"/>
    </source>
</evidence>
<dbReference type="PROSITE" id="PS50977">
    <property type="entry name" value="HTH_TETR_2"/>
    <property type="match status" value="1"/>
</dbReference>
<dbReference type="InterPro" id="IPR050109">
    <property type="entry name" value="HTH-type_TetR-like_transc_reg"/>
</dbReference>
<protein>
    <submittedName>
        <fullName evidence="7">TetR family transcriptional regulator</fullName>
    </submittedName>
</protein>
<keyword evidence="2" id="KW-0805">Transcription regulation</keyword>
<evidence type="ECO:0000313" key="7">
    <source>
        <dbReference type="EMBL" id="RZS45057.1"/>
    </source>
</evidence>
<dbReference type="EMBL" id="SGWQ01000001">
    <property type="protein sequence ID" value="RZS45057.1"/>
    <property type="molecule type" value="Genomic_DNA"/>
</dbReference>
<comment type="caution">
    <text evidence="7">The sequence shown here is derived from an EMBL/GenBank/DDBJ whole genome shotgun (WGS) entry which is preliminary data.</text>
</comment>
<dbReference type="Pfam" id="PF02909">
    <property type="entry name" value="TetR_C_1"/>
    <property type="match status" value="1"/>
</dbReference>
<organism evidence="7 8">
    <name type="scientific">Herbihabitans rhizosphaerae</name>
    <dbReference type="NCBI Taxonomy" id="1872711"/>
    <lineage>
        <taxon>Bacteria</taxon>
        <taxon>Bacillati</taxon>
        <taxon>Actinomycetota</taxon>
        <taxon>Actinomycetes</taxon>
        <taxon>Pseudonocardiales</taxon>
        <taxon>Pseudonocardiaceae</taxon>
        <taxon>Herbihabitans</taxon>
    </lineage>
</organism>
<keyword evidence="1" id="KW-0678">Repressor</keyword>
<keyword evidence="8" id="KW-1185">Reference proteome</keyword>
<evidence type="ECO:0000256" key="4">
    <source>
        <dbReference type="ARBA" id="ARBA00023163"/>
    </source>
</evidence>
<evidence type="ECO:0000256" key="3">
    <source>
        <dbReference type="ARBA" id="ARBA00023125"/>
    </source>
</evidence>
<dbReference type="Gene3D" id="1.10.357.10">
    <property type="entry name" value="Tetracycline Repressor, domain 2"/>
    <property type="match status" value="1"/>
</dbReference>
<gene>
    <name evidence="7" type="ORF">EV193_101941</name>
</gene>
<dbReference type="PRINTS" id="PR00400">
    <property type="entry name" value="TETREPRESSOR"/>
</dbReference>
<sequence>MARSGRLTPAAIVTAALRLGDREGAEAMSMRRIAAAIECDPMALYRHFTNREALLDAVADAALTDAQDPGPDTPWSERLHTIMAAIRSSALRHPGIAAHIAARPPLGENGRRLGAGIFAALTEAGLAPPDVVRASQTLIAHLAAALAMSVRAGRRDARWEQVSQTITQSPGAPPGEHLFIVGSDEQFEYGLRLLVNGIRAEAAG</sequence>